<dbReference type="Gene3D" id="2.40.50.180">
    <property type="entry name" value="CheA-289, Domain 4"/>
    <property type="match status" value="1"/>
</dbReference>
<gene>
    <name evidence="3" type="ORF">LCGC14_2305590</name>
</gene>
<dbReference type="AlphaFoldDB" id="A0A0F9CM68"/>
<evidence type="ECO:0000259" key="2">
    <source>
        <dbReference type="PROSITE" id="PS50851"/>
    </source>
</evidence>
<evidence type="ECO:0000259" key="1">
    <source>
        <dbReference type="PROSITE" id="PS50110"/>
    </source>
</evidence>
<feature type="domain" description="Response regulatory" evidence="1">
    <location>
        <begin position="180"/>
        <end position="306"/>
    </location>
</feature>
<name>A0A0F9CM68_9ZZZZ</name>
<dbReference type="Pfam" id="PF01584">
    <property type="entry name" value="CheW"/>
    <property type="match status" value="1"/>
</dbReference>
<sequence length="405" mass="45083">MSSLSNILLDKEILLESGTNELELLVFTVADYTFGINVAKVREVLPWQKITSLPKAHPSICGVFRLREHVIPCVSLSRHLGVKAYSEDNDSTIILTDFNQQQTAFVVDSVDRIYRLSWENILAVPGLHALSKTPVTALARHESRLIVMLDFEMMLDNVTSQFFRTDAIDNPLGLPRETCRILLAEDSPTVREAIGTTLRNSGYTQVEIFDNGDEAWKWIQEKFSQRGRVEDVGDIIISDVEMPQIDGFHLTKKIKEHQELAKLPVLLYSSIVTPDNHKKGNLVGAAGIEPATPTMSRMSCFVLRQFLALSRPFSAPQSGNRAPRLFDIDARVNDDRAEVFPAPGDPDALQVRAFLDECGGESSARHVGGVFDPQLFKRRPQGAVKIVAVPVWEDIAVGTLRKGLP</sequence>
<reference evidence="3" key="1">
    <citation type="journal article" date="2015" name="Nature">
        <title>Complex archaea that bridge the gap between prokaryotes and eukaryotes.</title>
        <authorList>
            <person name="Spang A."/>
            <person name="Saw J.H."/>
            <person name="Jorgensen S.L."/>
            <person name="Zaremba-Niedzwiedzka K."/>
            <person name="Martijn J."/>
            <person name="Lind A.E."/>
            <person name="van Eijk R."/>
            <person name="Schleper C."/>
            <person name="Guy L."/>
            <person name="Ettema T.J."/>
        </authorList>
    </citation>
    <scope>NUCLEOTIDE SEQUENCE</scope>
</reference>
<evidence type="ECO:0008006" key="4">
    <source>
        <dbReference type="Google" id="ProtNLM"/>
    </source>
</evidence>
<feature type="domain" description="CheW-like" evidence="2">
    <location>
        <begin position="21"/>
        <end position="160"/>
    </location>
</feature>
<dbReference type="SMART" id="SM00260">
    <property type="entry name" value="CheW"/>
    <property type="match status" value="1"/>
</dbReference>
<dbReference type="Gene3D" id="2.30.30.40">
    <property type="entry name" value="SH3 Domains"/>
    <property type="match status" value="1"/>
</dbReference>
<protein>
    <recommendedName>
        <fullName evidence="4">Response regulatory domain-containing protein</fullName>
    </recommendedName>
</protein>
<dbReference type="InterPro" id="IPR001789">
    <property type="entry name" value="Sig_transdc_resp-reg_receiver"/>
</dbReference>
<dbReference type="SMART" id="SM00448">
    <property type="entry name" value="REC"/>
    <property type="match status" value="1"/>
</dbReference>
<dbReference type="Gene3D" id="3.40.50.2300">
    <property type="match status" value="1"/>
</dbReference>
<dbReference type="PANTHER" id="PTHR47233">
    <property type="entry name" value="CHEMOTAXIS PROTEIN CHEV"/>
    <property type="match status" value="1"/>
</dbReference>
<dbReference type="InterPro" id="IPR002545">
    <property type="entry name" value="CheW-lke_dom"/>
</dbReference>
<dbReference type="Pfam" id="PF00072">
    <property type="entry name" value="Response_reg"/>
    <property type="match status" value="1"/>
</dbReference>
<organism evidence="3">
    <name type="scientific">marine sediment metagenome</name>
    <dbReference type="NCBI Taxonomy" id="412755"/>
    <lineage>
        <taxon>unclassified sequences</taxon>
        <taxon>metagenomes</taxon>
        <taxon>ecological metagenomes</taxon>
    </lineage>
</organism>
<dbReference type="PROSITE" id="PS50851">
    <property type="entry name" value="CHEW"/>
    <property type="match status" value="1"/>
</dbReference>
<dbReference type="EMBL" id="LAZR01032601">
    <property type="protein sequence ID" value="KKL50428.1"/>
    <property type="molecule type" value="Genomic_DNA"/>
</dbReference>
<dbReference type="PANTHER" id="PTHR47233:SF3">
    <property type="entry name" value="CHEMOTAXIS PROTEIN CHEV"/>
    <property type="match status" value="1"/>
</dbReference>
<dbReference type="GO" id="GO:0006935">
    <property type="term" value="P:chemotaxis"/>
    <property type="evidence" value="ECO:0007669"/>
    <property type="project" value="InterPro"/>
</dbReference>
<dbReference type="PROSITE" id="PS50110">
    <property type="entry name" value="RESPONSE_REGULATORY"/>
    <property type="match status" value="1"/>
</dbReference>
<dbReference type="InterPro" id="IPR036061">
    <property type="entry name" value="CheW-like_dom_sf"/>
</dbReference>
<comment type="caution">
    <text evidence="3">The sequence shown here is derived from an EMBL/GenBank/DDBJ whole genome shotgun (WGS) entry which is preliminary data.</text>
</comment>
<dbReference type="SUPFAM" id="SSF50341">
    <property type="entry name" value="CheW-like"/>
    <property type="match status" value="1"/>
</dbReference>
<dbReference type="GO" id="GO:0000160">
    <property type="term" value="P:phosphorelay signal transduction system"/>
    <property type="evidence" value="ECO:0007669"/>
    <property type="project" value="InterPro"/>
</dbReference>
<proteinExistence type="predicted"/>
<accession>A0A0F9CM68</accession>
<evidence type="ECO:0000313" key="3">
    <source>
        <dbReference type="EMBL" id="KKL50428.1"/>
    </source>
</evidence>
<dbReference type="SUPFAM" id="SSF52172">
    <property type="entry name" value="CheY-like"/>
    <property type="match status" value="1"/>
</dbReference>
<dbReference type="InterPro" id="IPR011006">
    <property type="entry name" value="CheY-like_superfamily"/>
</dbReference>